<dbReference type="InterPro" id="IPR037522">
    <property type="entry name" value="HD_GYP_dom"/>
</dbReference>
<dbReference type="EMBL" id="BOVK01000039">
    <property type="protein sequence ID" value="GIQ70024.1"/>
    <property type="molecule type" value="Genomic_DNA"/>
</dbReference>
<sequence>MANVSVKQIESGVRIIEDVYTPMGGKLFSKGRLLNQRDIEILKAFLVSTVSVEDKQEEKEAEKAAKQATKQEKPVDKAPVQERPTKKVVPNTGLHAAYRSLFTSLKQYFISASSGMMAPVLDLRNQLDQVIAHIHEYNMLTFEPPYAQKGDYLIHNSVQVALTSYQLAKWHNIERKDWIPIAMAGLLHDIGMVRIDESIVRKADKLSKEELEEIRRHTIIGYNMLKSVTGINEAVKLTALQHHERVNGSGYPLGVSGDKIHYYAKIVAIADIFHAMTSDRAHQKGSSPYTVLEELLNESFGKLDPALVQTFIHKVTQFHNGTLVRLSDQSVGEIVFSDRSSPTRPWVNVNGKIINLTVDRHLHIVEVLST</sequence>
<proteinExistence type="predicted"/>
<keyword evidence="4" id="KW-1185">Reference proteome</keyword>
<evidence type="ECO:0000259" key="2">
    <source>
        <dbReference type="PROSITE" id="PS51832"/>
    </source>
</evidence>
<reference evidence="3" key="1">
    <citation type="submission" date="2021-04" db="EMBL/GenBank/DDBJ databases">
        <title>Draft genome sequence of Xylanibacillus composti strain K13.</title>
        <authorList>
            <person name="Uke A."/>
            <person name="Chhe C."/>
            <person name="Baramee S."/>
            <person name="Kosugi A."/>
        </authorList>
    </citation>
    <scope>NUCLEOTIDE SEQUENCE</scope>
    <source>
        <strain evidence="3">K13</strain>
    </source>
</reference>
<gene>
    <name evidence="3" type="ORF">XYCOK13_28480</name>
</gene>
<evidence type="ECO:0000313" key="3">
    <source>
        <dbReference type="EMBL" id="GIQ70024.1"/>
    </source>
</evidence>
<feature type="compositionally biased region" description="Basic and acidic residues" evidence="1">
    <location>
        <begin position="56"/>
        <end position="85"/>
    </location>
</feature>
<dbReference type="PROSITE" id="PS51832">
    <property type="entry name" value="HD_GYP"/>
    <property type="match status" value="1"/>
</dbReference>
<organism evidence="3 4">
    <name type="scientific">Xylanibacillus composti</name>
    <dbReference type="NCBI Taxonomy" id="1572762"/>
    <lineage>
        <taxon>Bacteria</taxon>
        <taxon>Bacillati</taxon>
        <taxon>Bacillota</taxon>
        <taxon>Bacilli</taxon>
        <taxon>Bacillales</taxon>
        <taxon>Paenibacillaceae</taxon>
        <taxon>Xylanibacillus</taxon>
    </lineage>
</organism>
<evidence type="ECO:0000256" key="1">
    <source>
        <dbReference type="SAM" id="MobiDB-lite"/>
    </source>
</evidence>
<dbReference type="PANTHER" id="PTHR43155">
    <property type="entry name" value="CYCLIC DI-GMP PHOSPHODIESTERASE PA4108-RELATED"/>
    <property type="match status" value="1"/>
</dbReference>
<protein>
    <recommendedName>
        <fullName evidence="2">HD-GYP domain-containing protein</fullName>
    </recommendedName>
</protein>
<accession>A0A8J4M2S7</accession>
<dbReference type="PANTHER" id="PTHR43155:SF2">
    <property type="entry name" value="CYCLIC DI-GMP PHOSPHODIESTERASE PA4108"/>
    <property type="match status" value="1"/>
</dbReference>
<feature type="domain" description="HD-GYP" evidence="2">
    <location>
        <begin position="131"/>
        <end position="327"/>
    </location>
</feature>
<dbReference type="SMART" id="SM00471">
    <property type="entry name" value="HDc"/>
    <property type="match status" value="1"/>
</dbReference>
<dbReference type="AlphaFoldDB" id="A0A8J4M2S7"/>
<dbReference type="Gene3D" id="1.10.3210.10">
    <property type="entry name" value="Hypothetical protein af1432"/>
    <property type="match status" value="1"/>
</dbReference>
<dbReference type="RefSeq" id="WP_213412814.1">
    <property type="nucleotide sequence ID" value="NZ_BOVK01000039.1"/>
</dbReference>
<name>A0A8J4M2S7_9BACL</name>
<dbReference type="SUPFAM" id="SSF109604">
    <property type="entry name" value="HD-domain/PDEase-like"/>
    <property type="match status" value="1"/>
</dbReference>
<dbReference type="InterPro" id="IPR003607">
    <property type="entry name" value="HD/PDEase_dom"/>
</dbReference>
<feature type="region of interest" description="Disordered" evidence="1">
    <location>
        <begin position="56"/>
        <end position="86"/>
    </location>
</feature>
<comment type="caution">
    <text evidence="3">The sequence shown here is derived from an EMBL/GenBank/DDBJ whole genome shotgun (WGS) entry which is preliminary data.</text>
</comment>
<dbReference type="Pfam" id="PF13487">
    <property type="entry name" value="HD_5"/>
    <property type="match status" value="1"/>
</dbReference>
<dbReference type="CDD" id="cd00077">
    <property type="entry name" value="HDc"/>
    <property type="match status" value="1"/>
</dbReference>
<dbReference type="Proteomes" id="UP000677918">
    <property type="component" value="Unassembled WGS sequence"/>
</dbReference>
<evidence type="ECO:0000313" key="4">
    <source>
        <dbReference type="Proteomes" id="UP000677918"/>
    </source>
</evidence>